<accession>F5XHP5</accession>
<dbReference type="GO" id="GO:0000976">
    <property type="term" value="F:transcription cis-regulatory region binding"/>
    <property type="evidence" value="ECO:0007669"/>
    <property type="project" value="TreeGrafter"/>
</dbReference>
<evidence type="ECO:0000256" key="1">
    <source>
        <dbReference type="ARBA" id="ARBA00023015"/>
    </source>
</evidence>
<dbReference type="PANTHER" id="PTHR30146:SF109">
    <property type="entry name" value="HTH-TYPE TRANSCRIPTIONAL REGULATOR GALS"/>
    <property type="match status" value="1"/>
</dbReference>
<keyword evidence="3" id="KW-0804">Transcription</keyword>
<proteinExistence type="predicted"/>
<dbReference type="GO" id="GO:0003700">
    <property type="term" value="F:DNA-binding transcription factor activity"/>
    <property type="evidence" value="ECO:0007669"/>
    <property type="project" value="TreeGrafter"/>
</dbReference>
<dbReference type="HOGENOM" id="CLU_037628_6_0_11"/>
<dbReference type="RefSeq" id="WP_013861079.1">
    <property type="nucleotide sequence ID" value="NC_015635.1"/>
</dbReference>
<dbReference type="Pfam" id="PF00356">
    <property type="entry name" value="LacI"/>
    <property type="match status" value="1"/>
</dbReference>
<dbReference type="CDD" id="cd01392">
    <property type="entry name" value="HTH_LacI"/>
    <property type="match status" value="1"/>
</dbReference>
<dbReference type="SUPFAM" id="SSF53822">
    <property type="entry name" value="Periplasmic binding protein-like I"/>
    <property type="match status" value="1"/>
</dbReference>
<dbReference type="KEGG" id="mph:MLP_01760"/>
<organism evidence="5 6">
    <name type="scientific">Microlunatus phosphovorus (strain ATCC 700054 / DSM 10555 / JCM 9379 / NBRC 101784 / NCIMB 13414 / VKM Ac-1990 / NM-1)</name>
    <dbReference type="NCBI Taxonomy" id="1032480"/>
    <lineage>
        <taxon>Bacteria</taxon>
        <taxon>Bacillati</taxon>
        <taxon>Actinomycetota</taxon>
        <taxon>Actinomycetes</taxon>
        <taxon>Propionibacteriales</taxon>
        <taxon>Propionibacteriaceae</taxon>
        <taxon>Microlunatus</taxon>
    </lineage>
</organism>
<evidence type="ECO:0000259" key="4">
    <source>
        <dbReference type="PROSITE" id="PS50932"/>
    </source>
</evidence>
<dbReference type="EMBL" id="AP012204">
    <property type="protein sequence ID" value="BAK33190.1"/>
    <property type="molecule type" value="Genomic_DNA"/>
</dbReference>
<dbReference type="OrthoDB" id="3595338at2"/>
<evidence type="ECO:0000313" key="6">
    <source>
        <dbReference type="Proteomes" id="UP000007947"/>
    </source>
</evidence>
<dbReference type="AlphaFoldDB" id="F5XHP5"/>
<reference evidence="5 6" key="1">
    <citation type="submission" date="2011-05" db="EMBL/GenBank/DDBJ databases">
        <title>Whole genome sequence of Microlunatus phosphovorus NM-1.</title>
        <authorList>
            <person name="Hosoyama A."/>
            <person name="Sasaki K."/>
            <person name="Harada T."/>
            <person name="Igarashi R."/>
            <person name="Kawakoshi A."/>
            <person name="Sasagawa M."/>
            <person name="Fukada J."/>
            <person name="Nakamura S."/>
            <person name="Katano Y."/>
            <person name="Hanada S."/>
            <person name="Kamagata Y."/>
            <person name="Nakamura N."/>
            <person name="Yamazaki S."/>
            <person name="Fujita N."/>
        </authorList>
    </citation>
    <scope>NUCLEOTIDE SEQUENCE [LARGE SCALE GENOMIC DNA]</scope>
    <source>
        <strain evidence="6">ATCC 700054 / DSM 10555 / JCM 9379 / NBRC 101784 / NCIMB 13414 / VKM Ac-1990 / NM-1</strain>
    </source>
</reference>
<dbReference type="Proteomes" id="UP000007947">
    <property type="component" value="Chromosome"/>
</dbReference>
<dbReference type="Gene3D" id="1.10.260.40">
    <property type="entry name" value="lambda repressor-like DNA-binding domains"/>
    <property type="match status" value="1"/>
</dbReference>
<keyword evidence="1" id="KW-0805">Transcription regulation</keyword>
<dbReference type="InterPro" id="IPR000843">
    <property type="entry name" value="HTH_LacI"/>
</dbReference>
<dbReference type="InterPro" id="IPR010982">
    <property type="entry name" value="Lambda_DNA-bd_dom_sf"/>
</dbReference>
<dbReference type="SMART" id="SM00354">
    <property type="entry name" value="HTH_LACI"/>
    <property type="match status" value="1"/>
</dbReference>
<sequence length="341" mass="35812">MAGRAAGSGGRGAAVTRADVARYAGVSTAVVSYVVNGGPKSVSKATEARVRQAIARLGYRPNRTARALALGTTKTLGLVVPDSTNPFYAEYALEIQRAAHRRGYAVLMTSSGFGADVELRSMLDLCDRQIDGLIVTAGTSRGRLSELARQGVHIPIVLIDAAAAFPGYSTVGPAAAAGAAAGVEHLLTVHRRPSVALVIGDTADATTDGRETGWMQAHALAQRALGPVERTAFSREGGYVAGLELLQRADRPTAVVTSSDLQAIGLLRAAYQLGLRVPMDVALVSFDGTEETRYCWPALTTSRQPIEEMAEAAVQTVLDPAQPPVHQTFAMDLVIRDSCGC</sequence>
<dbReference type="SUPFAM" id="SSF47413">
    <property type="entry name" value="lambda repressor-like DNA-binding domains"/>
    <property type="match status" value="1"/>
</dbReference>
<dbReference type="Pfam" id="PF13377">
    <property type="entry name" value="Peripla_BP_3"/>
    <property type="match status" value="1"/>
</dbReference>
<dbReference type="eggNOG" id="COG1609">
    <property type="taxonomic scope" value="Bacteria"/>
</dbReference>
<name>F5XHP5_MICPN</name>
<feature type="domain" description="HTH lacI-type" evidence="4">
    <location>
        <begin position="15"/>
        <end position="70"/>
    </location>
</feature>
<dbReference type="STRING" id="1032480.MLP_01760"/>
<dbReference type="CDD" id="cd06267">
    <property type="entry name" value="PBP1_LacI_sugar_binding-like"/>
    <property type="match status" value="1"/>
</dbReference>
<dbReference type="InterPro" id="IPR028082">
    <property type="entry name" value="Peripla_BP_I"/>
</dbReference>
<evidence type="ECO:0000256" key="2">
    <source>
        <dbReference type="ARBA" id="ARBA00023125"/>
    </source>
</evidence>
<dbReference type="PROSITE" id="PS50932">
    <property type="entry name" value="HTH_LACI_2"/>
    <property type="match status" value="1"/>
</dbReference>
<keyword evidence="2" id="KW-0238">DNA-binding</keyword>
<dbReference type="PANTHER" id="PTHR30146">
    <property type="entry name" value="LACI-RELATED TRANSCRIPTIONAL REPRESSOR"/>
    <property type="match status" value="1"/>
</dbReference>
<dbReference type="Gene3D" id="3.40.50.2300">
    <property type="match status" value="2"/>
</dbReference>
<gene>
    <name evidence="5" type="ordered locus">MLP_01760</name>
</gene>
<evidence type="ECO:0000313" key="5">
    <source>
        <dbReference type="EMBL" id="BAK33190.1"/>
    </source>
</evidence>
<dbReference type="InterPro" id="IPR046335">
    <property type="entry name" value="LacI/GalR-like_sensor"/>
</dbReference>
<protein>
    <submittedName>
        <fullName evidence="5">LacI family transcriptional regulator</fullName>
    </submittedName>
</protein>
<keyword evidence="6" id="KW-1185">Reference proteome</keyword>
<evidence type="ECO:0000256" key="3">
    <source>
        <dbReference type="ARBA" id="ARBA00023163"/>
    </source>
</evidence>